<dbReference type="InterPro" id="IPR011047">
    <property type="entry name" value="Quinoprotein_ADH-like_sf"/>
</dbReference>
<feature type="region of interest" description="Disordered" evidence="1">
    <location>
        <begin position="963"/>
        <end position="989"/>
    </location>
</feature>
<feature type="region of interest" description="Disordered" evidence="1">
    <location>
        <begin position="1"/>
        <end position="212"/>
    </location>
</feature>
<organism evidence="2">
    <name type="scientific">Octactis speculum</name>
    <dbReference type="NCBI Taxonomy" id="3111310"/>
    <lineage>
        <taxon>Eukaryota</taxon>
        <taxon>Sar</taxon>
        <taxon>Stramenopiles</taxon>
        <taxon>Ochrophyta</taxon>
        <taxon>Dictyochophyceae</taxon>
        <taxon>Dictyochales</taxon>
        <taxon>Dictyochaceae</taxon>
        <taxon>Octactis</taxon>
    </lineage>
</organism>
<feature type="compositionally biased region" description="Gly residues" evidence="1">
    <location>
        <begin position="773"/>
        <end position="782"/>
    </location>
</feature>
<dbReference type="Gene3D" id="2.130.10.10">
    <property type="entry name" value="YVTN repeat-like/Quinoprotein amine dehydrogenase"/>
    <property type="match status" value="3"/>
</dbReference>
<dbReference type="EMBL" id="HBGS01036779">
    <property type="protein sequence ID" value="CAD9443319.1"/>
    <property type="molecule type" value="Transcribed_RNA"/>
</dbReference>
<dbReference type="GO" id="GO:0030686">
    <property type="term" value="C:90S preribosome"/>
    <property type="evidence" value="ECO:0007669"/>
    <property type="project" value="InterPro"/>
</dbReference>
<dbReference type="GO" id="GO:0034455">
    <property type="term" value="C:t-UTP complex"/>
    <property type="evidence" value="ECO:0007669"/>
    <property type="project" value="TreeGrafter"/>
</dbReference>
<dbReference type="PANTHER" id="PTHR44163:SF1">
    <property type="entry name" value="U3 SMALL NUCLEOLAR RNA-ASSOCIATED PROTEIN 4 HOMOLOG"/>
    <property type="match status" value="1"/>
</dbReference>
<evidence type="ECO:0000256" key="1">
    <source>
        <dbReference type="SAM" id="MobiDB-lite"/>
    </source>
</evidence>
<evidence type="ECO:0000313" key="2">
    <source>
        <dbReference type="EMBL" id="CAD9443319.1"/>
    </source>
</evidence>
<proteinExistence type="predicted"/>
<dbReference type="SMART" id="SM00320">
    <property type="entry name" value="WD40"/>
    <property type="match status" value="7"/>
</dbReference>
<dbReference type="AlphaFoldDB" id="A0A7S2D4H7"/>
<dbReference type="SUPFAM" id="SSF50998">
    <property type="entry name" value="Quinoprotein alcohol dehydrogenase-like"/>
    <property type="match status" value="1"/>
</dbReference>
<protein>
    <submittedName>
        <fullName evidence="2">Uncharacterized protein</fullName>
    </submittedName>
</protein>
<dbReference type="InterPro" id="IPR001680">
    <property type="entry name" value="WD40_rpt"/>
</dbReference>
<dbReference type="InterPro" id="IPR046351">
    <property type="entry name" value="UTP4"/>
</dbReference>
<accession>A0A7S2D4H7</accession>
<dbReference type="GO" id="GO:0032040">
    <property type="term" value="C:small-subunit processome"/>
    <property type="evidence" value="ECO:0007669"/>
    <property type="project" value="TreeGrafter"/>
</dbReference>
<dbReference type="Pfam" id="PF00400">
    <property type="entry name" value="WD40"/>
    <property type="match status" value="1"/>
</dbReference>
<name>A0A7S2D4H7_9STRA</name>
<dbReference type="GO" id="GO:0003723">
    <property type="term" value="F:RNA binding"/>
    <property type="evidence" value="ECO:0007669"/>
    <property type="project" value="TreeGrafter"/>
</dbReference>
<feature type="compositionally biased region" description="Basic and acidic residues" evidence="1">
    <location>
        <begin position="143"/>
        <end position="152"/>
    </location>
</feature>
<reference evidence="2" key="1">
    <citation type="submission" date="2021-01" db="EMBL/GenBank/DDBJ databases">
        <authorList>
            <person name="Corre E."/>
            <person name="Pelletier E."/>
            <person name="Niang G."/>
            <person name="Scheremetjew M."/>
            <person name="Finn R."/>
            <person name="Kale V."/>
            <person name="Holt S."/>
            <person name="Cochrane G."/>
            <person name="Meng A."/>
            <person name="Brown T."/>
            <person name="Cohen L."/>
        </authorList>
    </citation>
    <scope>NUCLEOTIDE SEQUENCE</scope>
    <source>
        <strain evidence="2">CCMP1381</strain>
    </source>
</reference>
<gene>
    <name evidence="2" type="ORF">DSPE1174_LOCUS19052</name>
</gene>
<sequence>MVSNGVAHDASKASPARVSHSTPRKTPRKTKSSHAPENSAQATTSPDLHIALNGARTDSPTKKRKKAKQTPTKRATANPEMNGSGEGAGTPLLKTNTEKPGTPAAAAPLVKVSLPGYQKGDASSKSPVAAERSAKKKKKQKNLKKDVERDGTEVLSKVGSSSSTKTTSTPQKVAVKKSQRKKFKTSSRSQSATKAGFGLKRKKTQPQSSEDKWAMQVHRCRFVNWMPQPIHVLAVLPVSESVSMLAVARKGGDVELMDMAGSNKWGVVGRVPGLRRDPEVRCLVWTNSNPSDMEHKTACIPRLFAATLSGVIFEADFKHGRRGSQVDSLGGAVWALAVNPHSYNTIAAACEDGTVRLLDVTQSGLIYSKSIGPLGARVTALVWPKSNVIFASTADASIHRLEATVTNTEQGQKGQASFRAVHRFTLEREGSAQSSGTVGPSTDAGVVVWTLIHLTDGTLVSGDSNGSVNFWDTALGTHIIKLDTHSADVLCLAASRDGLKVFASGVDHKVVCLERLTVDDDEGSANKTSINPNHSFMALSDDTRGKWTVSHAYRTHQLDVRGLGIIPCKDERIGELLVSGGLDTKLCTYQVDAFASNRPKRIWPFPQHSVVALATQPRLLLVQHLHTLSLWKLPLLPEPQDMSDTMLTSYEDGDLVNSPGRHQLLLEMQLGGFESSIVCSAISPDGTQIAVSDATSLRLYDLSESDPLEDEEESFSSIVEEKKRKGLRVKRVSLPEEASGGCQRLLMISPEGSTSSRLIAATSEGQVVAVSRGKGGGGGVKGSGDDESADQERSQGWVVRRDTSSTFKDALPFTALAASADAQWLAVGGGGGNFVCVFALDTMVPYWRLPKCPSPHSSLSFPPKGKGSRSNANGMLVVTCADNRFFLFNVNDKAMADWSVDNSENFPKRLLERDDSLVGAAFRPAEAGGGKPTGGPRCLLIRSREFLGLVDLDAPLMKKARITPAEHVSKRRRESDADSSAAEPDVEKKDTQPIVAVTPIYPQQSTTNLAMSLKYRPLLFADFIDPHSLVVVEEPWLKVMEKLPDPLYRQRYGT</sequence>
<feature type="compositionally biased region" description="Low complexity" evidence="1">
    <location>
        <begin position="160"/>
        <end position="169"/>
    </location>
</feature>
<feature type="compositionally biased region" description="Basic residues" evidence="1">
    <location>
        <begin position="174"/>
        <end position="185"/>
    </location>
</feature>
<dbReference type="GO" id="GO:0000462">
    <property type="term" value="P:maturation of SSU-rRNA from tricistronic rRNA transcript (SSU-rRNA, 5.8S rRNA, LSU-rRNA)"/>
    <property type="evidence" value="ECO:0007669"/>
    <property type="project" value="InterPro"/>
</dbReference>
<feature type="region of interest" description="Disordered" evidence="1">
    <location>
        <begin position="770"/>
        <end position="797"/>
    </location>
</feature>
<feature type="compositionally biased region" description="Basic residues" evidence="1">
    <location>
        <begin position="22"/>
        <end position="32"/>
    </location>
</feature>
<feature type="compositionally biased region" description="Polar residues" evidence="1">
    <location>
        <begin position="33"/>
        <end position="46"/>
    </location>
</feature>
<dbReference type="InterPro" id="IPR015943">
    <property type="entry name" value="WD40/YVTN_repeat-like_dom_sf"/>
</dbReference>
<dbReference type="PANTHER" id="PTHR44163">
    <property type="entry name" value="U3 SMALL NUCLEOLAR RNA-ASSOCIATED PROTEIN 4 HOMOLOG"/>
    <property type="match status" value="1"/>
</dbReference>